<evidence type="ECO:0000259" key="2">
    <source>
        <dbReference type="Pfam" id="PF11924"/>
    </source>
</evidence>
<feature type="non-terminal residue" evidence="3">
    <location>
        <position position="164"/>
    </location>
</feature>
<dbReference type="PANTHER" id="PTHR39576:SF2">
    <property type="entry name" value="ATTACHING AND EFFACING PROTEIN HOMOLOG-RELATED"/>
    <property type="match status" value="1"/>
</dbReference>
<dbReference type="InterPro" id="IPR051715">
    <property type="entry name" value="Intimin-Invasin_domain"/>
</dbReference>
<organism evidence="3 4">
    <name type="scientific">Erwinia typographi</name>
    <dbReference type="NCBI Taxonomy" id="371042"/>
    <lineage>
        <taxon>Bacteria</taxon>
        <taxon>Pseudomonadati</taxon>
        <taxon>Pseudomonadota</taxon>
        <taxon>Gammaproteobacteria</taxon>
        <taxon>Enterobacterales</taxon>
        <taxon>Erwiniaceae</taxon>
        <taxon>Erwinia</taxon>
    </lineage>
</organism>
<dbReference type="RefSeq" id="WP_034897956.1">
    <property type="nucleotide sequence ID" value="NZ_JRUQ01000065.1"/>
</dbReference>
<reference evidence="3 4" key="1">
    <citation type="submission" date="2014-10" db="EMBL/GenBank/DDBJ databases">
        <title>Genome sequence of Erwinia typographi M043b.</title>
        <authorList>
            <person name="Chan K.-G."/>
            <person name="Tan W.-S."/>
        </authorList>
    </citation>
    <scope>NUCLEOTIDE SEQUENCE [LARGE SCALE GENOMIC DNA]</scope>
    <source>
        <strain evidence="3 4">M043b</strain>
    </source>
</reference>
<evidence type="ECO:0000313" key="3">
    <source>
        <dbReference type="EMBL" id="KGT88089.1"/>
    </source>
</evidence>
<comment type="caution">
    <text evidence="3">The sequence shown here is derived from an EMBL/GenBank/DDBJ whole genome shotgun (WGS) entry which is preliminary data.</text>
</comment>
<comment type="similarity">
    <text evidence="1">Belongs to the intimin/invasin family.</text>
</comment>
<protein>
    <recommendedName>
        <fullName evidence="2">Inverse autotransporter beta-domain domain-containing protein</fullName>
    </recommendedName>
</protein>
<name>A0A0A3YRG9_9GAMM</name>
<keyword evidence="4" id="KW-1185">Reference proteome</keyword>
<dbReference type="AlphaFoldDB" id="A0A0A3YRG9"/>
<accession>A0A0A3YRG9</accession>
<dbReference type="InterPro" id="IPR038177">
    <property type="entry name" value="IAT_beta_sf"/>
</dbReference>
<proteinExistence type="inferred from homology"/>
<gene>
    <name evidence="3" type="ORF">NG99_22265</name>
</gene>
<dbReference type="PANTHER" id="PTHR39576">
    <property type="entry name" value="ATTACHING AND EFFACING PROTEIN HOMOLOG-RELATED-RELATED"/>
    <property type="match status" value="1"/>
</dbReference>
<feature type="domain" description="Inverse autotransporter beta-domain" evidence="2">
    <location>
        <begin position="84"/>
        <end position="163"/>
    </location>
</feature>
<dbReference type="Gene3D" id="2.40.160.160">
    <property type="entry name" value="Inverse autotransporter, beta-domain"/>
    <property type="match status" value="1"/>
</dbReference>
<sequence length="164" mass="17331">MNNITLLRAAARCQIVLQLLLIVLPVSRLSAATLTPTVPDPLVSAALSRSPFSSDLPADDSAYLPYSSAMTEGAGLQTAGNTPDAAASLAAGEASGTLQAWLGQYGTARIQLNVDRHGNWSHSSGDLLLPLYDNQRSVLFVQGGIRKPDDRLTGNLGLGVRTFW</sequence>
<dbReference type="Pfam" id="PF11924">
    <property type="entry name" value="IAT_beta"/>
    <property type="match status" value="1"/>
</dbReference>
<dbReference type="eggNOG" id="COG1388">
    <property type="taxonomic scope" value="Bacteria"/>
</dbReference>
<dbReference type="InterPro" id="IPR024519">
    <property type="entry name" value="IAT_beta"/>
</dbReference>
<dbReference type="Proteomes" id="UP000030351">
    <property type="component" value="Unassembled WGS sequence"/>
</dbReference>
<evidence type="ECO:0000313" key="4">
    <source>
        <dbReference type="Proteomes" id="UP000030351"/>
    </source>
</evidence>
<dbReference type="STRING" id="371042.NG99_22265"/>
<dbReference type="GO" id="GO:0009279">
    <property type="term" value="C:cell outer membrane"/>
    <property type="evidence" value="ECO:0007669"/>
    <property type="project" value="TreeGrafter"/>
</dbReference>
<dbReference type="EMBL" id="JRUQ01000065">
    <property type="protein sequence ID" value="KGT88089.1"/>
    <property type="molecule type" value="Genomic_DNA"/>
</dbReference>
<evidence type="ECO:0000256" key="1">
    <source>
        <dbReference type="ARBA" id="ARBA00010116"/>
    </source>
</evidence>